<protein>
    <recommendedName>
        <fullName evidence="1">Ubiquinone biosynthesis accessory factor UbiJ</fullName>
    </recommendedName>
</protein>
<dbReference type="RefSeq" id="WP_142941271.1">
    <property type="nucleotide sequence ID" value="NZ_VIKR01000002.1"/>
</dbReference>
<dbReference type="InterPro" id="IPR038989">
    <property type="entry name" value="UbiJ"/>
</dbReference>
<dbReference type="AlphaFoldDB" id="A0A545TBS3"/>
<dbReference type="InterPro" id="IPR036527">
    <property type="entry name" value="SCP2_sterol-bd_dom_sf"/>
</dbReference>
<dbReference type="GO" id="GO:0005737">
    <property type="term" value="C:cytoplasm"/>
    <property type="evidence" value="ECO:0007669"/>
    <property type="project" value="UniProtKB-SubCell"/>
</dbReference>
<evidence type="ECO:0000256" key="2">
    <source>
        <dbReference type="SAM" id="Coils"/>
    </source>
</evidence>
<feature type="coiled-coil region" evidence="2">
    <location>
        <begin position="179"/>
        <end position="206"/>
    </location>
</feature>
<reference evidence="4 5" key="1">
    <citation type="submission" date="2019-06" db="EMBL/GenBank/DDBJ databases">
        <title>Draft genome of Aliikangiella marina GYP-15.</title>
        <authorList>
            <person name="Wang G."/>
        </authorList>
    </citation>
    <scope>NUCLEOTIDE SEQUENCE [LARGE SCALE GENOMIC DNA]</scope>
    <source>
        <strain evidence="4 5">GYP-15</strain>
    </source>
</reference>
<dbReference type="GO" id="GO:0006744">
    <property type="term" value="P:ubiquinone biosynthetic process"/>
    <property type="evidence" value="ECO:0007669"/>
    <property type="project" value="UniProtKB-UniRule"/>
</dbReference>
<dbReference type="UniPathway" id="UPA00232"/>
<comment type="pathway">
    <text evidence="1">Cofactor biosynthesis; ubiquinone biosynthesis.</text>
</comment>
<comment type="subcellular location">
    <subcellularLocation>
        <location evidence="1">Cytoplasm</location>
    </subcellularLocation>
</comment>
<dbReference type="PANTHER" id="PTHR38693:SF1">
    <property type="entry name" value="UBIQUINONE BIOSYNTHESIS ACCESSORY FACTOR UBIJ"/>
    <property type="match status" value="1"/>
</dbReference>
<feature type="domain" description="SCP2" evidence="3">
    <location>
        <begin position="21"/>
        <end position="117"/>
    </location>
</feature>
<keyword evidence="2" id="KW-0175">Coiled coil</keyword>
<evidence type="ECO:0000259" key="3">
    <source>
        <dbReference type="Pfam" id="PF02036"/>
    </source>
</evidence>
<comment type="function">
    <text evidence="1">Required for ubiquinone (coenzyme Q) biosynthesis. Binds hydrophobic ubiquinone biosynthetic intermediates via its SCP2 domain and is essential for the stability of the Ubi complex. May constitute a docking platform where Ubi enzymes assemble and access their SCP2-bound polyprenyl substrates.</text>
</comment>
<dbReference type="EMBL" id="VIKR01000002">
    <property type="protein sequence ID" value="TQV74657.1"/>
    <property type="molecule type" value="Genomic_DNA"/>
</dbReference>
<evidence type="ECO:0000256" key="1">
    <source>
        <dbReference type="HAMAP-Rule" id="MF_02215"/>
    </source>
</evidence>
<keyword evidence="1" id="KW-0963">Cytoplasm</keyword>
<dbReference type="PANTHER" id="PTHR38693">
    <property type="entry name" value="UBIQUINONE BIOSYNTHESIS PROTEIN UBIJ"/>
    <property type="match status" value="1"/>
</dbReference>
<keyword evidence="5" id="KW-1185">Reference proteome</keyword>
<dbReference type="Pfam" id="PF02036">
    <property type="entry name" value="SCP2"/>
    <property type="match status" value="1"/>
</dbReference>
<accession>A0A545TBS3</accession>
<dbReference type="OrthoDB" id="9796077at2"/>
<comment type="caution">
    <text evidence="4">The sequence shown here is derived from an EMBL/GenBank/DDBJ whole genome shotgun (WGS) entry which is preliminary data.</text>
</comment>
<dbReference type="HAMAP" id="MF_02215">
    <property type="entry name" value="UbiJ"/>
    <property type="match status" value="1"/>
</dbReference>
<dbReference type="InterPro" id="IPR003033">
    <property type="entry name" value="SCP2_sterol-bd_dom"/>
</dbReference>
<name>A0A545TBS3_9GAMM</name>
<organism evidence="4 5">
    <name type="scientific">Aliikangiella marina</name>
    <dbReference type="NCBI Taxonomy" id="1712262"/>
    <lineage>
        <taxon>Bacteria</taxon>
        <taxon>Pseudomonadati</taxon>
        <taxon>Pseudomonadota</taxon>
        <taxon>Gammaproteobacteria</taxon>
        <taxon>Oceanospirillales</taxon>
        <taxon>Pleioneaceae</taxon>
        <taxon>Aliikangiella</taxon>
    </lineage>
</organism>
<keyword evidence="1" id="KW-0831">Ubiquinone biosynthesis</keyword>
<proteinExistence type="inferred from homology"/>
<dbReference type="SUPFAM" id="SSF55718">
    <property type="entry name" value="SCP-like"/>
    <property type="match status" value="1"/>
</dbReference>
<dbReference type="Proteomes" id="UP000317839">
    <property type="component" value="Unassembled WGS sequence"/>
</dbReference>
<evidence type="ECO:0000313" key="4">
    <source>
        <dbReference type="EMBL" id="TQV74657.1"/>
    </source>
</evidence>
<gene>
    <name evidence="1" type="primary">ubiJ</name>
    <name evidence="4" type="ORF">FLL45_06760</name>
</gene>
<comment type="similarity">
    <text evidence="1">Belongs to the UbiJ family.</text>
</comment>
<evidence type="ECO:0000313" key="5">
    <source>
        <dbReference type="Proteomes" id="UP000317839"/>
    </source>
</evidence>
<sequence>MQALEGLIRETSCAAIEQAGNRLLSLDPEAQSKLESFADKVIHIRIEDFQLDYYFLFPGGSLVVLPKSDREPSASIQGKMSAFIGSINAENSGDSIFKGDLHFSGEINVARQFQSLTQSLKIDWQEPISQVFGDVVGHNISQGIKHIGGFLEGFIGNLKQDVPEYLREEIQVTPSKLELDNFYESIDTLRSQTDRLEARIQRLKTDD</sequence>